<dbReference type="GO" id="GO:0031146">
    <property type="term" value="P:SCF-dependent proteasomal ubiquitin-dependent protein catabolic process"/>
    <property type="evidence" value="ECO:0007669"/>
    <property type="project" value="TreeGrafter"/>
</dbReference>
<dbReference type="PANTHER" id="PTHR12125">
    <property type="entry name" value="F-BOX ONLY PROTEIN 6-LIKE PROTEIN"/>
    <property type="match status" value="1"/>
</dbReference>
<dbReference type="EnsemblMetazoa" id="G10582.1">
    <property type="protein sequence ID" value="G10582.1:cds"/>
    <property type="gene ID" value="G10582"/>
</dbReference>
<proteinExistence type="predicted"/>
<dbReference type="InterPro" id="IPR039752">
    <property type="entry name" value="F-box_only"/>
</dbReference>
<keyword evidence="4" id="KW-1185">Reference proteome</keyword>
<evidence type="ECO:0000259" key="2">
    <source>
        <dbReference type="PROSITE" id="PS51114"/>
    </source>
</evidence>
<dbReference type="GO" id="GO:0019005">
    <property type="term" value="C:SCF ubiquitin ligase complex"/>
    <property type="evidence" value="ECO:0007669"/>
    <property type="project" value="TreeGrafter"/>
</dbReference>
<name>A0A8W8HQN0_MAGGI</name>
<dbReference type="GO" id="GO:0061630">
    <property type="term" value="F:ubiquitin protein ligase activity"/>
    <property type="evidence" value="ECO:0007669"/>
    <property type="project" value="TreeGrafter"/>
</dbReference>
<dbReference type="PROSITE" id="PS51114">
    <property type="entry name" value="FBA"/>
    <property type="match status" value="1"/>
</dbReference>
<feature type="region of interest" description="Disordered" evidence="1">
    <location>
        <begin position="229"/>
        <end position="257"/>
    </location>
</feature>
<dbReference type="SUPFAM" id="SSF49785">
    <property type="entry name" value="Galactose-binding domain-like"/>
    <property type="match status" value="1"/>
</dbReference>
<accession>A0A8W8HQN0</accession>
<evidence type="ECO:0000313" key="4">
    <source>
        <dbReference type="Proteomes" id="UP000005408"/>
    </source>
</evidence>
<dbReference type="AlphaFoldDB" id="A0A8W8HQN0"/>
<feature type="domain" description="FBA" evidence="2">
    <location>
        <begin position="45"/>
        <end position="226"/>
    </location>
</feature>
<dbReference type="GO" id="GO:0006516">
    <property type="term" value="P:glycoprotein catabolic process"/>
    <property type="evidence" value="ECO:0007669"/>
    <property type="project" value="TreeGrafter"/>
</dbReference>
<dbReference type="InterPro" id="IPR007397">
    <property type="entry name" value="F-box-assoc_dom"/>
</dbReference>
<dbReference type="SUPFAM" id="SSF81383">
    <property type="entry name" value="F-box domain"/>
    <property type="match status" value="1"/>
</dbReference>
<dbReference type="Gene3D" id="2.60.120.260">
    <property type="entry name" value="Galactose-binding domain-like"/>
    <property type="match status" value="1"/>
</dbReference>
<feature type="compositionally biased region" description="Basic and acidic residues" evidence="1">
    <location>
        <begin position="229"/>
        <end position="242"/>
    </location>
</feature>
<dbReference type="Gene3D" id="1.20.1280.50">
    <property type="match status" value="1"/>
</dbReference>
<dbReference type="SMART" id="SM01198">
    <property type="entry name" value="FBA"/>
    <property type="match status" value="1"/>
</dbReference>
<dbReference type="PANTHER" id="PTHR12125:SF5">
    <property type="entry name" value="F-BOX DOMAIN-CONTAINING PROTEIN"/>
    <property type="match status" value="1"/>
</dbReference>
<dbReference type="Pfam" id="PF04300">
    <property type="entry name" value="FBA"/>
    <property type="match status" value="1"/>
</dbReference>
<evidence type="ECO:0000313" key="3">
    <source>
        <dbReference type="EnsemblMetazoa" id="G10582.1:cds"/>
    </source>
</evidence>
<dbReference type="InterPro" id="IPR036047">
    <property type="entry name" value="F-box-like_dom_sf"/>
</dbReference>
<reference evidence="3" key="1">
    <citation type="submission" date="2022-08" db="UniProtKB">
        <authorList>
            <consortium name="EnsemblMetazoa"/>
        </authorList>
    </citation>
    <scope>IDENTIFICATION</scope>
    <source>
        <strain evidence="3">05x7-T-G4-1.051#20</strain>
    </source>
</reference>
<organism evidence="3 4">
    <name type="scientific">Magallana gigas</name>
    <name type="common">Pacific oyster</name>
    <name type="synonym">Crassostrea gigas</name>
    <dbReference type="NCBI Taxonomy" id="29159"/>
    <lineage>
        <taxon>Eukaryota</taxon>
        <taxon>Metazoa</taxon>
        <taxon>Spiralia</taxon>
        <taxon>Lophotrochozoa</taxon>
        <taxon>Mollusca</taxon>
        <taxon>Bivalvia</taxon>
        <taxon>Autobranchia</taxon>
        <taxon>Pteriomorphia</taxon>
        <taxon>Ostreida</taxon>
        <taxon>Ostreoidea</taxon>
        <taxon>Ostreidae</taxon>
        <taxon>Magallana</taxon>
    </lineage>
</organism>
<dbReference type="GO" id="GO:0036503">
    <property type="term" value="P:ERAD pathway"/>
    <property type="evidence" value="ECO:0007669"/>
    <property type="project" value="TreeGrafter"/>
</dbReference>
<dbReference type="GO" id="GO:0005737">
    <property type="term" value="C:cytoplasm"/>
    <property type="evidence" value="ECO:0007669"/>
    <property type="project" value="UniProtKB-ARBA"/>
</dbReference>
<dbReference type="Proteomes" id="UP000005408">
    <property type="component" value="Unassembled WGS sequence"/>
</dbReference>
<evidence type="ECO:0000256" key="1">
    <source>
        <dbReference type="SAM" id="MobiDB-lite"/>
    </source>
</evidence>
<sequence>MKCSCVCQTWKRLIDSQTLWRTKCERAGFYSTDLLPSPPDDFKKYFFQNPYNRNLIKNPCALENFSHWKVDQNGGDQFRIEEKPCGSHPLENFTDVKGPYKCWVTSYGWCEKHQVIDLISEGCSPKVLDEMRPEIQVSEWYAARFDCKMVYQIKVKLLDEESKELKKWSFSDHKPAGKDWFKVDHIFTSYPKGLRFIKFKHKGKDEQFWAGHYGSKFTMACVRFNLSHRSGEKTSESQRESNSEYSSSSSSEDEYSD</sequence>
<protein>
    <recommendedName>
        <fullName evidence="2">FBA domain-containing protein</fullName>
    </recommendedName>
</protein>
<dbReference type="InterPro" id="IPR008979">
    <property type="entry name" value="Galactose-bd-like_sf"/>
</dbReference>